<sequence>MATFGEQQNEEGHAAVAAKRRMARPTKKARKPEFLGEPVPADEACANWPQRYQCASPMRAATGIHGVRLHPPAAPSRVMLVAQLAGVLSTASATNSDGEFQTQFRCRTDRSGLVGDAPWITVPYPFQWGALTFHAAECFAMMAAAFVALVETLKLPKCKHQEIGMSN</sequence>
<dbReference type="eggNOG" id="KOG1292">
    <property type="taxonomic scope" value="Eukaryota"/>
</dbReference>
<dbReference type="AlphaFoldDB" id="M7Z1Y5"/>
<name>M7Z1Y5_TRIUA</name>
<proteinExistence type="inferred from homology"/>
<reference evidence="3" key="1">
    <citation type="journal article" date="2013" name="Nature">
        <title>Draft genome of the wheat A-genome progenitor Triticum urartu.</title>
        <authorList>
            <person name="Ling H.Q."/>
            <person name="Zhao S."/>
            <person name="Liu D."/>
            <person name="Wang J."/>
            <person name="Sun H."/>
            <person name="Zhang C."/>
            <person name="Fan H."/>
            <person name="Li D."/>
            <person name="Dong L."/>
            <person name="Tao Y."/>
            <person name="Gao C."/>
            <person name="Wu H."/>
            <person name="Li Y."/>
            <person name="Cui Y."/>
            <person name="Guo X."/>
            <person name="Zheng S."/>
            <person name="Wang B."/>
            <person name="Yu K."/>
            <person name="Liang Q."/>
            <person name="Yang W."/>
            <person name="Lou X."/>
            <person name="Chen J."/>
            <person name="Feng M."/>
            <person name="Jian J."/>
            <person name="Zhang X."/>
            <person name="Luo G."/>
            <person name="Jiang Y."/>
            <person name="Liu J."/>
            <person name="Wang Z."/>
            <person name="Sha Y."/>
            <person name="Zhang B."/>
            <person name="Wu H."/>
            <person name="Tang D."/>
            <person name="Shen Q."/>
            <person name="Xue P."/>
            <person name="Zou S."/>
            <person name="Wang X."/>
            <person name="Liu X."/>
            <person name="Wang F."/>
            <person name="Yang Y."/>
            <person name="An X."/>
            <person name="Dong Z."/>
            <person name="Zhang K."/>
            <person name="Zhang X."/>
            <person name="Luo M.C."/>
            <person name="Dvorak J."/>
            <person name="Tong Y."/>
            <person name="Wang J."/>
            <person name="Yang H."/>
            <person name="Li Z."/>
            <person name="Wang D."/>
            <person name="Zhang A."/>
            <person name="Wang J."/>
        </authorList>
    </citation>
    <scope>NUCLEOTIDE SEQUENCE</scope>
</reference>
<comment type="similarity">
    <text evidence="1">Belongs to the nucleobase:cation symporter-2 (NCS2) (TC 2.A.40) family.</text>
</comment>
<dbReference type="STRING" id="4572.M7Z1Y5"/>
<evidence type="ECO:0000256" key="2">
    <source>
        <dbReference type="SAM" id="MobiDB-lite"/>
    </source>
</evidence>
<dbReference type="EMBL" id="KD194270">
    <property type="protein sequence ID" value="EMS53481.1"/>
    <property type="molecule type" value="Genomic_DNA"/>
</dbReference>
<feature type="compositionally biased region" description="Basic residues" evidence="2">
    <location>
        <begin position="18"/>
        <end position="30"/>
    </location>
</feature>
<dbReference type="OMA" id="TQFRCRT"/>
<dbReference type="PANTHER" id="PTHR11119">
    <property type="entry name" value="XANTHINE-URACIL / VITAMIN C PERMEASE FAMILY MEMBER"/>
    <property type="match status" value="1"/>
</dbReference>
<gene>
    <name evidence="3" type="ORF">TRIUR3_32512</name>
</gene>
<feature type="region of interest" description="Disordered" evidence="2">
    <location>
        <begin position="1"/>
        <end position="35"/>
    </location>
</feature>
<evidence type="ECO:0000313" key="3">
    <source>
        <dbReference type="EMBL" id="EMS53481.1"/>
    </source>
</evidence>
<accession>M7Z1Y5</accession>
<organism evidence="3">
    <name type="scientific">Triticum urartu</name>
    <name type="common">Red wild einkorn</name>
    <name type="synonym">Crithodium urartu</name>
    <dbReference type="NCBI Taxonomy" id="4572"/>
    <lineage>
        <taxon>Eukaryota</taxon>
        <taxon>Viridiplantae</taxon>
        <taxon>Streptophyta</taxon>
        <taxon>Embryophyta</taxon>
        <taxon>Tracheophyta</taxon>
        <taxon>Spermatophyta</taxon>
        <taxon>Magnoliopsida</taxon>
        <taxon>Liliopsida</taxon>
        <taxon>Poales</taxon>
        <taxon>Poaceae</taxon>
        <taxon>BOP clade</taxon>
        <taxon>Pooideae</taxon>
        <taxon>Triticodae</taxon>
        <taxon>Triticeae</taxon>
        <taxon>Triticinae</taxon>
        <taxon>Triticum</taxon>
    </lineage>
</organism>
<protein>
    <submittedName>
        <fullName evidence="3">Nucleobase-ascorbate transporter 7</fullName>
    </submittedName>
</protein>
<evidence type="ECO:0000256" key="1">
    <source>
        <dbReference type="ARBA" id="ARBA00008821"/>
    </source>
</evidence>